<proteinExistence type="predicted"/>
<reference evidence="1 2" key="1">
    <citation type="submission" date="2017-09" db="EMBL/GenBank/DDBJ databases">
        <title>Depth-based differentiation of microbial function through sediment-hosted aquifers and enrichment of novel symbionts in the deep terrestrial subsurface.</title>
        <authorList>
            <person name="Probst A.J."/>
            <person name="Ladd B."/>
            <person name="Jarett J.K."/>
            <person name="Geller-Mcgrath D.E."/>
            <person name="Sieber C.M."/>
            <person name="Emerson J.B."/>
            <person name="Anantharaman K."/>
            <person name="Thomas B.C."/>
            <person name="Malmstrom R."/>
            <person name="Stieglmeier M."/>
            <person name="Klingl A."/>
            <person name="Woyke T."/>
            <person name="Ryan C.M."/>
            <person name="Banfield J.F."/>
        </authorList>
    </citation>
    <scope>NUCLEOTIDE SEQUENCE [LARGE SCALE GENOMIC DNA]</scope>
    <source>
        <strain evidence="1">CG17_big_fil_post_rev_8_21_14_2_50_48_46</strain>
    </source>
</reference>
<dbReference type="Pfam" id="PF09618">
    <property type="entry name" value="Cas_Csy4"/>
    <property type="match status" value="1"/>
</dbReference>
<sequence>MEVFQQLTLLPTPEAGVYFLWEKIFQQVHLALVEIQNPDGQISVGISFPDYDGQSHFLGERCRFFATERDLLEKLRMKQWLSRFNDYVDLSGIRDVPDRIDTYAVYRRLQPKSSIERLARRKAKREGLSFEQAMAFLQSFKPQEVRTPYILMNSHSSERRFQLFIQKEVVENPVSGYFSTYGLSSHSTVPEF</sequence>
<evidence type="ECO:0000313" key="1">
    <source>
        <dbReference type="EMBL" id="PIW18547.1"/>
    </source>
</evidence>
<dbReference type="CDD" id="cd09739">
    <property type="entry name" value="Cas6_I-F"/>
    <property type="match status" value="1"/>
</dbReference>
<dbReference type="InterPro" id="IPR042564">
    <property type="entry name" value="CRISPR-Cas6/Csy4_sf"/>
</dbReference>
<accession>A0A2M7G8Y1</accession>
<dbReference type="GO" id="GO:0043571">
    <property type="term" value="P:maintenance of CRISPR repeat elements"/>
    <property type="evidence" value="ECO:0007669"/>
    <property type="project" value="InterPro"/>
</dbReference>
<evidence type="ECO:0000313" key="2">
    <source>
        <dbReference type="Proteomes" id="UP000231019"/>
    </source>
</evidence>
<dbReference type="InterPro" id="IPR013396">
    <property type="entry name" value="CRISPR-assoc_prot_Csy4"/>
</dbReference>
<dbReference type="EMBL" id="PFFQ01000012">
    <property type="protein sequence ID" value="PIW18547.1"/>
    <property type="molecule type" value="Genomic_DNA"/>
</dbReference>
<gene>
    <name evidence="1" type="primary">cas6f</name>
    <name evidence="1" type="ORF">COW36_04440</name>
</gene>
<dbReference type="Gene3D" id="3.30.70.2540">
    <property type="entry name" value="CRISPR-associated endoribonuclease Cas6/Csy4"/>
    <property type="match status" value="1"/>
</dbReference>
<organism evidence="1 2">
    <name type="scientific">bacterium (Candidatus Blackallbacteria) CG17_big_fil_post_rev_8_21_14_2_50_48_46</name>
    <dbReference type="NCBI Taxonomy" id="2014261"/>
    <lineage>
        <taxon>Bacteria</taxon>
        <taxon>Candidatus Blackallbacteria</taxon>
    </lineage>
</organism>
<dbReference type="NCBIfam" id="TIGR02563">
    <property type="entry name" value="cas_Csy4"/>
    <property type="match status" value="1"/>
</dbReference>
<protein>
    <submittedName>
        <fullName evidence="1">Type I-F CRISPR-associated endoribonuclease Cas6/Csy4</fullName>
    </submittedName>
</protein>
<dbReference type="Proteomes" id="UP000231019">
    <property type="component" value="Unassembled WGS sequence"/>
</dbReference>
<dbReference type="GO" id="GO:0004519">
    <property type="term" value="F:endonuclease activity"/>
    <property type="evidence" value="ECO:0007669"/>
    <property type="project" value="InterPro"/>
</dbReference>
<comment type="caution">
    <text evidence="1">The sequence shown here is derived from an EMBL/GenBank/DDBJ whole genome shotgun (WGS) entry which is preliminary data.</text>
</comment>
<dbReference type="AlphaFoldDB" id="A0A2M7G8Y1"/>
<name>A0A2M7G8Y1_9BACT</name>